<evidence type="ECO:0000259" key="2">
    <source>
        <dbReference type="PROSITE" id="PS50943"/>
    </source>
</evidence>
<dbReference type="Gene3D" id="1.10.260.40">
    <property type="entry name" value="lambda repressor-like DNA-binding domains"/>
    <property type="match status" value="1"/>
</dbReference>
<proteinExistence type="predicted"/>
<dbReference type="SMART" id="SM00530">
    <property type="entry name" value="HTH_XRE"/>
    <property type="match status" value="1"/>
</dbReference>
<dbReference type="CDD" id="cd00093">
    <property type="entry name" value="HTH_XRE"/>
    <property type="match status" value="1"/>
</dbReference>
<name>A0A8S5TPB9_9CAUD</name>
<dbReference type="Pfam" id="PF13560">
    <property type="entry name" value="HTH_31"/>
    <property type="match status" value="1"/>
</dbReference>
<dbReference type="SUPFAM" id="SSF47413">
    <property type="entry name" value="lambda repressor-like DNA-binding domains"/>
    <property type="match status" value="1"/>
</dbReference>
<protein>
    <recommendedName>
        <fullName evidence="2">HTH cro/C1-type domain-containing protein</fullName>
    </recommendedName>
</protein>
<sequence>MTEDTLRKRIGKNIQLLRKSAGFKSAAAFAKHAGFETSRYTEYEQGRRSMAFDAAWRIADALNCSLDTLGGREWSPMESQQNQTPEEGELITCYRQSTEKRRSKILETARDQAELSQNQAAAPEIEGLEADQIRSA</sequence>
<feature type="domain" description="HTH cro/C1-type" evidence="2">
    <location>
        <begin position="14"/>
        <end position="69"/>
    </location>
</feature>
<dbReference type="InterPro" id="IPR001387">
    <property type="entry name" value="Cro/C1-type_HTH"/>
</dbReference>
<dbReference type="EMBL" id="BK032870">
    <property type="protein sequence ID" value="DAF64990.1"/>
    <property type="molecule type" value="Genomic_DNA"/>
</dbReference>
<accession>A0A8S5TPB9</accession>
<dbReference type="PROSITE" id="PS50943">
    <property type="entry name" value="HTH_CROC1"/>
    <property type="match status" value="1"/>
</dbReference>
<reference evidence="3" key="1">
    <citation type="journal article" date="2021" name="Proc. Natl. Acad. Sci. U.S.A.">
        <title>A Catalog of Tens of Thousands of Viruses from Human Metagenomes Reveals Hidden Associations with Chronic Diseases.</title>
        <authorList>
            <person name="Tisza M.J."/>
            <person name="Buck C.B."/>
        </authorList>
    </citation>
    <scope>NUCLEOTIDE SEQUENCE</scope>
    <source>
        <strain evidence="3">CtPrm3</strain>
    </source>
</reference>
<evidence type="ECO:0000313" key="3">
    <source>
        <dbReference type="EMBL" id="DAF64990.1"/>
    </source>
</evidence>
<dbReference type="GO" id="GO:0003677">
    <property type="term" value="F:DNA binding"/>
    <property type="evidence" value="ECO:0007669"/>
    <property type="project" value="InterPro"/>
</dbReference>
<dbReference type="InterPro" id="IPR010982">
    <property type="entry name" value="Lambda_DNA-bd_dom_sf"/>
</dbReference>
<organism evidence="3">
    <name type="scientific">Siphoviridae sp. ctPrm3</name>
    <dbReference type="NCBI Taxonomy" id="2827864"/>
    <lineage>
        <taxon>Viruses</taxon>
        <taxon>Duplodnaviria</taxon>
        <taxon>Heunggongvirae</taxon>
        <taxon>Uroviricota</taxon>
        <taxon>Caudoviricetes</taxon>
    </lineage>
</organism>
<evidence type="ECO:0000256" key="1">
    <source>
        <dbReference type="SAM" id="MobiDB-lite"/>
    </source>
</evidence>
<feature type="region of interest" description="Disordered" evidence="1">
    <location>
        <begin position="109"/>
        <end position="136"/>
    </location>
</feature>